<evidence type="ECO:0000256" key="3">
    <source>
        <dbReference type="ARBA" id="ARBA00022555"/>
    </source>
</evidence>
<dbReference type="PATRIC" id="fig|1360.94.peg.1839"/>
<evidence type="ECO:0000256" key="2">
    <source>
        <dbReference type="ARBA" id="ARBA00002790"/>
    </source>
</evidence>
<feature type="binding site" evidence="14">
    <location>
        <begin position="37"/>
        <end position="39"/>
    </location>
    <ligand>
        <name>FMN</name>
        <dbReference type="ChEBI" id="CHEBI:58210"/>
    </ligand>
</feature>
<dbReference type="PANTHER" id="PTHR45846:SF1">
    <property type="entry name" value="TRNA-DIHYDROURIDINE(47) SYNTHASE [NAD(P)(+)]-LIKE"/>
    <property type="match status" value="1"/>
</dbReference>
<dbReference type="CDD" id="cd02801">
    <property type="entry name" value="DUS_like_FMN"/>
    <property type="match status" value="1"/>
</dbReference>
<evidence type="ECO:0000256" key="9">
    <source>
        <dbReference type="ARBA" id="ARBA00023002"/>
    </source>
</evidence>
<keyword evidence="8" id="KW-0694">RNA-binding</keyword>
<evidence type="ECO:0000256" key="10">
    <source>
        <dbReference type="ARBA" id="ARBA00048205"/>
    </source>
</evidence>
<dbReference type="InterPro" id="IPR004652">
    <property type="entry name" value="DusB-like"/>
</dbReference>
<sequence>MKSQKIAIIFFMTMDKIYNESWKIGDIEIKNKIVLAPMAGITNKAFLTTAKEFGAGLVVTEMISDKGIEHRNKKTLEMMDFEGVPHPLSMQIFGGEVDTLVEAAKFVEANTVADIIDINMGCPVPKVTKNEAGSRLLLDPDKVYDVVSAVSKAISRPLTVKIRIGWDDDHLFAVENAKAIEAGGGAAVSMHARTKAQAYTGNAQENWHWLKKLTENVNIPVIGNGDVKTPEDAKRMIDETGVTAVMMGRAALGNPWILHRTEHYLRTGELLPEPTVAEKMEIAKLHLARLVELKGDNLASREFRQHAAYYLKGASRAAKVKVAVNQAESQAEIITILDNFVNGIK</sequence>
<gene>
    <name evidence="16" type="ORF">JCM5805K_0412</name>
</gene>
<evidence type="ECO:0000256" key="8">
    <source>
        <dbReference type="ARBA" id="ARBA00022884"/>
    </source>
</evidence>
<dbReference type="PROSITE" id="PS01136">
    <property type="entry name" value="UPF0034"/>
    <property type="match status" value="1"/>
</dbReference>
<evidence type="ECO:0000256" key="13">
    <source>
        <dbReference type="PIRSR" id="PIRSR006621-1"/>
    </source>
</evidence>
<dbReference type="InterPro" id="IPR013785">
    <property type="entry name" value="Aldolase_TIM"/>
</dbReference>
<evidence type="ECO:0000256" key="6">
    <source>
        <dbReference type="ARBA" id="ARBA00022694"/>
    </source>
</evidence>
<evidence type="ECO:0000313" key="16">
    <source>
        <dbReference type="EMBL" id="GAM79304.1"/>
    </source>
</evidence>
<feature type="domain" description="DUS-like FMN-binding" evidence="15">
    <location>
        <begin position="35"/>
        <end position="333"/>
    </location>
</feature>
<keyword evidence="7" id="KW-0521">NADP</keyword>
<organism evidence="16 17">
    <name type="scientific">Lactococcus lactis subsp. lactis</name>
    <name type="common">Streptococcus lactis</name>
    <dbReference type="NCBI Taxonomy" id="1360"/>
    <lineage>
        <taxon>Bacteria</taxon>
        <taxon>Bacillati</taxon>
        <taxon>Bacillota</taxon>
        <taxon>Bacilli</taxon>
        <taxon>Lactobacillales</taxon>
        <taxon>Streptococcaceae</taxon>
        <taxon>Lactococcus</taxon>
    </lineage>
</organism>
<dbReference type="InterPro" id="IPR001269">
    <property type="entry name" value="DUS_fam"/>
</dbReference>
<dbReference type="InterPro" id="IPR024036">
    <property type="entry name" value="tRNA-dHydroUridine_Synthase_C"/>
</dbReference>
<keyword evidence="3" id="KW-0820">tRNA-binding</keyword>
<name>A0A0B8QZ78_LACLL</name>
<dbReference type="EMBL" id="BBSI01000012">
    <property type="protein sequence ID" value="GAM79304.1"/>
    <property type="molecule type" value="Genomic_DNA"/>
</dbReference>
<evidence type="ECO:0000256" key="14">
    <source>
        <dbReference type="PIRSR" id="PIRSR006621-2"/>
    </source>
</evidence>
<evidence type="ECO:0000256" key="12">
    <source>
        <dbReference type="PIRNR" id="PIRNR006621"/>
    </source>
</evidence>
<comment type="caution">
    <text evidence="16">The sequence shown here is derived from an EMBL/GenBank/DDBJ whole genome shotgun (WGS) entry which is preliminary data.</text>
</comment>
<dbReference type="Gene3D" id="1.10.1200.80">
    <property type="entry name" value="Putative flavin oxidoreducatase, domain 2"/>
    <property type="match status" value="1"/>
</dbReference>
<feature type="binding site" evidence="14">
    <location>
        <position position="91"/>
    </location>
    <ligand>
        <name>FMN</name>
        <dbReference type="ChEBI" id="CHEBI:58210"/>
    </ligand>
</feature>
<evidence type="ECO:0000256" key="7">
    <source>
        <dbReference type="ARBA" id="ARBA00022857"/>
    </source>
</evidence>
<comment type="similarity">
    <text evidence="12">Belongs to the dus family.</text>
</comment>
<evidence type="ECO:0000256" key="11">
    <source>
        <dbReference type="ARBA" id="ARBA00048802"/>
    </source>
</evidence>
<comment type="catalytic activity">
    <reaction evidence="10">
        <text>a 5,6-dihydrouridine in tRNA + NADP(+) = a uridine in tRNA + NADPH + H(+)</text>
        <dbReference type="Rhea" id="RHEA:23624"/>
        <dbReference type="Rhea" id="RHEA-COMP:13339"/>
        <dbReference type="Rhea" id="RHEA-COMP:13887"/>
        <dbReference type="ChEBI" id="CHEBI:15378"/>
        <dbReference type="ChEBI" id="CHEBI:57783"/>
        <dbReference type="ChEBI" id="CHEBI:58349"/>
        <dbReference type="ChEBI" id="CHEBI:65315"/>
        <dbReference type="ChEBI" id="CHEBI:74443"/>
    </reaction>
</comment>
<dbReference type="InterPro" id="IPR018517">
    <property type="entry name" value="tRNA_hU_synthase_CS"/>
</dbReference>
<comment type="catalytic activity">
    <reaction evidence="11">
        <text>a 5,6-dihydrouridine in tRNA + NAD(+) = a uridine in tRNA + NADH + H(+)</text>
        <dbReference type="Rhea" id="RHEA:54452"/>
        <dbReference type="Rhea" id="RHEA-COMP:13339"/>
        <dbReference type="Rhea" id="RHEA-COMP:13887"/>
        <dbReference type="ChEBI" id="CHEBI:15378"/>
        <dbReference type="ChEBI" id="CHEBI:57540"/>
        <dbReference type="ChEBI" id="CHEBI:57945"/>
        <dbReference type="ChEBI" id="CHEBI:65315"/>
        <dbReference type="ChEBI" id="CHEBI:74443"/>
    </reaction>
</comment>
<evidence type="ECO:0000256" key="1">
    <source>
        <dbReference type="ARBA" id="ARBA00001917"/>
    </source>
</evidence>
<keyword evidence="5 12" id="KW-0288">FMN</keyword>
<dbReference type="NCBIfam" id="TIGR00737">
    <property type="entry name" value="nifR3_yhdG"/>
    <property type="match status" value="1"/>
</dbReference>
<dbReference type="GO" id="GO:0017150">
    <property type="term" value="F:tRNA dihydrouridine synthase activity"/>
    <property type="evidence" value="ECO:0007669"/>
    <property type="project" value="InterPro"/>
</dbReference>
<keyword evidence="14" id="KW-0547">Nucleotide-binding</keyword>
<evidence type="ECO:0000313" key="17">
    <source>
        <dbReference type="Proteomes" id="UP000031847"/>
    </source>
</evidence>
<dbReference type="PIRSF" id="PIRSF006621">
    <property type="entry name" value="Dus"/>
    <property type="match status" value="1"/>
</dbReference>
<comment type="function">
    <text evidence="2 12">Catalyzes the synthesis of 5,6-dihydrouridine (D), a modified base found in the D-loop of most tRNAs, via the reduction of the C5-C6 double bond in target uridines.</text>
</comment>
<dbReference type="Gene3D" id="3.20.20.70">
    <property type="entry name" value="Aldolase class I"/>
    <property type="match status" value="1"/>
</dbReference>
<dbReference type="SUPFAM" id="SSF51395">
    <property type="entry name" value="FMN-linked oxidoreductases"/>
    <property type="match status" value="1"/>
</dbReference>
<feature type="active site" description="Proton donor" evidence="13">
    <location>
        <position position="122"/>
    </location>
</feature>
<proteinExistence type="inferred from homology"/>
<feature type="binding site" evidence="14">
    <location>
        <begin position="248"/>
        <end position="249"/>
    </location>
    <ligand>
        <name>FMN</name>
        <dbReference type="ChEBI" id="CHEBI:58210"/>
    </ligand>
</feature>
<feature type="binding site" evidence="14">
    <location>
        <position position="161"/>
    </location>
    <ligand>
        <name>FMN</name>
        <dbReference type="ChEBI" id="CHEBI:58210"/>
    </ligand>
</feature>
<keyword evidence="6 12" id="KW-0819">tRNA processing</keyword>
<comment type="cofactor">
    <cofactor evidence="1 12 14">
        <name>FMN</name>
        <dbReference type="ChEBI" id="CHEBI:58210"/>
    </cofactor>
</comment>
<dbReference type="GO" id="GO:0000049">
    <property type="term" value="F:tRNA binding"/>
    <property type="evidence" value="ECO:0007669"/>
    <property type="project" value="UniProtKB-KW"/>
</dbReference>
<evidence type="ECO:0000259" key="15">
    <source>
        <dbReference type="Pfam" id="PF01207"/>
    </source>
</evidence>
<evidence type="ECO:0000256" key="5">
    <source>
        <dbReference type="ARBA" id="ARBA00022643"/>
    </source>
</evidence>
<feature type="binding site" evidence="14">
    <location>
        <position position="191"/>
    </location>
    <ligand>
        <name>FMN</name>
        <dbReference type="ChEBI" id="CHEBI:58210"/>
    </ligand>
</feature>
<accession>A0A0B8QZ78</accession>
<dbReference type="Proteomes" id="UP000031847">
    <property type="component" value="Unassembled WGS sequence"/>
</dbReference>
<protein>
    <recommendedName>
        <fullName evidence="12">tRNA-dihydrouridine synthase</fullName>
        <ecNumber evidence="12">1.3.1.-</ecNumber>
    </recommendedName>
</protein>
<dbReference type="Pfam" id="PF01207">
    <property type="entry name" value="Dus"/>
    <property type="match status" value="1"/>
</dbReference>
<dbReference type="EC" id="1.3.1.-" evidence="12"/>
<dbReference type="PANTHER" id="PTHR45846">
    <property type="entry name" value="TRNA-DIHYDROURIDINE(47) SYNTHASE [NAD(P)(+)]-LIKE"/>
    <property type="match status" value="1"/>
</dbReference>
<dbReference type="GO" id="GO:0050660">
    <property type="term" value="F:flavin adenine dinucleotide binding"/>
    <property type="evidence" value="ECO:0007669"/>
    <property type="project" value="InterPro"/>
</dbReference>
<keyword evidence="9 12" id="KW-0560">Oxidoreductase</keyword>
<evidence type="ECO:0000256" key="4">
    <source>
        <dbReference type="ARBA" id="ARBA00022630"/>
    </source>
</evidence>
<dbReference type="AlphaFoldDB" id="A0A0B8QZ78"/>
<reference evidence="16 17" key="1">
    <citation type="submission" date="2015-01" db="EMBL/GenBank/DDBJ databases">
        <title>Lactococcus lactis subsp.lactis JCM 5805 whole genome shotgun sequence.</title>
        <authorList>
            <person name="Fujii T."/>
            <person name="Tomita Y."/>
            <person name="Ikushima S."/>
            <person name="Fujiwara D."/>
        </authorList>
    </citation>
    <scope>NUCLEOTIDE SEQUENCE [LARGE SCALE GENOMIC DNA]</scope>
    <source>
        <strain evidence="16 17">JCM 5805</strain>
    </source>
</reference>
<dbReference type="InterPro" id="IPR035587">
    <property type="entry name" value="DUS-like_FMN-bd"/>
</dbReference>
<keyword evidence="4 12" id="KW-0285">Flavoprotein</keyword>